<dbReference type="Proteomes" id="UP000762676">
    <property type="component" value="Unassembled WGS sequence"/>
</dbReference>
<keyword evidence="3" id="KW-1185">Reference proteome</keyword>
<comment type="caution">
    <text evidence="2">The sequence shown here is derived from an EMBL/GenBank/DDBJ whole genome shotgun (WGS) entry which is preliminary data.</text>
</comment>
<dbReference type="AlphaFoldDB" id="A0AAV4FZZ1"/>
<organism evidence="2 3">
    <name type="scientific">Elysia marginata</name>
    <dbReference type="NCBI Taxonomy" id="1093978"/>
    <lineage>
        <taxon>Eukaryota</taxon>
        <taxon>Metazoa</taxon>
        <taxon>Spiralia</taxon>
        <taxon>Lophotrochozoa</taxon>
        <taxon>Mollusca</taxon>
        <taxon>Gastropoda</taxon>
        <taxon>Heterobranchia</taxon>
        <taxon>Euthyneura</taxon>
        <taxon>Panpulmonata</taxon>
        <taxon>Sacoglossa</taxon>
        <taxon>Placobranchoidea</taxon>
        <taxon>Plakobranchidae</taxon>
        <taxon>Elysia</taxon>
    </lineage>
</organism>
<sequence length="100" mass="10980">MTKRLKNTISCTRKDSQRKSTTALPQSHSQPANLCLNDKPSPKFPQPLVPGSNRDSSSPTAKAQVKAGKRNQTAKSNTFPAPHRFDQYCEVQMALPGEAE</sequence>
<feature type="region of interest" description="Disordered" evidence="1">
    <location>
        <begin position="1"/>
        <end position="85"/>
    </location>
</feature>
<gene>
    <name evidence="2" type="ORF">ElyMa_003993100</name>
</gene>
<feature type="compositionally biased region" description="Polar residues" evidence="1">
    <location>
        <begin position="19"/>
        <end position="32"/>
    </location>
</feature>
<evidence type="ECO:0000313" key="2">
    <source>
        <dbReference type="EMBL" id="GFR78406.1"/>
    </source>
</evidence>
<feature type="compositionally biased region" description="Polar residues" evidence="1">
    <location>
        <begin position="70"/>
        <end position="79"/>
    </location>
</feature>
<evidence type="ECO:0000256" key="1">
    <source>
        <dbReference type="SAM" id="MobiDB-lite"/>
    </source>
</evidence>
<dbReference type="EMBL" id="BMAT01008128">
    <property type="protein sequence ID" value="GFR78406.1"/>
    <property type="molecule type" value="Genomic_DNA"/>
</dbReference>
<reference evidence="2 3" key="1">
    <citation type="journal article" date="2021" name="Elife">
        <title>Chloroplast acquisition without the gene transfer in kleptoplastic sea slugs, Plakobranchus ocellatus.</title>
        <authorList>
            <person name="Maeda T."/>
            <person name="Takahashi S."/>
            <person name="Yoshida T."/>
            <person name="Shimamura S."/>
            <person name="Takaki Y."/>
            <person name="Nagai Y."/>
            <person name="Toyoda A."/>
            <person name="Suzuki Y."/>
            <person name="Arimoto A."/>
            <person name="Ishii H."/>
            <person name="Satoh N."/>
            <person name="Nishiyama T."/>
            <person name="Hasebe M."/>
            <person name="Maruyama T."/>
            <person name="Minagawa J."/>
            <person name="Obokata J."/>
            <person name="Shigenobu S."/>
        </authorList>
    </citation>
    <scope>NUCLEOTIDE SEQUENCE [LARGE SCALE GENOMIC DNA]</scope>
</reference>
<accession>A0AAV4FZZ1</accession>
<evidence type="ECO:0000313" key="3">
    <source>
        <dbReference type="Proteomes" id="UP000762676"/>
    </source>
</evidence>
<protein>
    <submittedName>
        <fullName evidence="2">Uncharacterized protein</fullName>
    </submittedName>
</protein>
<name>A0AAV4FZZ1_9GAST</name>
<proteinExistence type="predicted"/>